<evidence type="ECO:0000259" key="1">
    <source>
        <dbReference type="PROSITE" id="PS50075"/>
    </source>
</evidence>
<dbReference type="AlphaFoldDB" id="E4N9P0"/>
<dbReference type="InterPro" id="IPR036736">
    <property type="entry name" value="ACP-like_sf"/>
</dbReference>
<dbReference type="STRING" id="452652.KSE_20980"/>
<reference evidence="2 3" key="1">
    <citation type="journal article" date="2010" name="DNA Res.">
        <title>Genome sequence of Kitasatospora setae NBRC 14216T: an evolutionary snapshot of the family Streptomycetaceae.</title>
        <authorList>
            <person name="Ichikawa N."/>
            <person name="Oguchi A."/>
            <person name="Ikeda H."/>
            <person name="Ishikawa J."/>
            <person name="Kitani S."/>
            <person name="Watanabe Y."/>
            <person name="Nakamura S."/>
            <person name="Katano Y."/>
            <person name="Kishi E."/>
            <person name="Sasagawa M."/>
            <person name="Ankai A."/>
            <person name="Fukui S."/>
            <person name="Hashimoto Y."/>
            <person name="Kamata S."/>
            <person name="Otoguro M."/>
            <person name="Tanikawa S."/>
            <person name="Nihira T."/>
            <person name="Horinouchi S."/>
            <person name="Ohnishi Y."/>
            <person name="Hayakawa M."/>
            <person name="Kuzuyama T."/>
            <person name="Arisawa A."/>
            <person name="Nomoto F."/>
            <person name="Miura H."/>
            <person name="Takahashi Y."/>
            <person name="Fujita N."/>
        </authorList>
    </citation>
    <scope>NUCLEOTIDE SEQUENCE [LARGE SCALE GENOMIC DNA]</scope>
    <source>
        <strain evidence="3">ATCC 33774 / DSM 43861 / JCM 3304 / KCC A-0304 / NBRC 14216 / KM-6054</strain>
    </source>
</reference>
<feature type="domain" description="Carrier" evidence="1">
    <location>
        <begin position="1"/>
        <end position="76"/>
    </location>
</feature>
<protein>
    <recommendedName>
        <fullName evidence="1">Carrier domain-containing protein</fullName>
    </recommendedName>
</protein>
<evidence type="ECO:0000313" key="2">
    <source>
        <dbReference type="EMBL" id="BAJ27921.1"/>
    </source>
</evidence>
<dbReference type="KEGG" id="ksk:KSE_20980"/>
<name>E4N9P0_KITSK</name>
<dbReference type="InterPro" id="IPR009081">
    <property type="entry name" value="PP-bd_ACP"/>
</dbReference>
<dbReference type="Gene3D" id="1.10.1200.10">
    <property type="entry name" value="ACP-like"/>
    <property type="match status" value="1"/>
</dbReference>
<sequence length="88" mass="9450">MHDPETLAALHTAWSAVLDVEATSDEDNFFTSGGDSLGVVDLMERVEADLRIEFPLETVFLDGRFGAIAAECAKRRAATMTATATSTD</sequence>
<dbReference type="Pfam" id="PF00550">
    <property type="entry name" value="PP-binding"/>
    <property type="match status" value="1"/>
</dbReference>
<gene>
    <name evidence="2" type="ordered locus">KSE_20980</name>
</gene>
<dbReference type="PATRIC" id="fig|452652.3.peg.2110"/>
<dbReference type="eggNOG" id="COG1020">
    <property type="taxonomic scope" value="Bacteria"/>
</dbReference>
<accession>E4N9P0</accession>
<dbReference type="RefSeq" id="WP_014135239.1">
    <property type="nucleotide sequence ID" value="NC_016109.1"/>
</dbReference>
<dbReference type="HOGENOM" id="CLU_2464943_0_0_11"/>
<dbReference type="EMBL" id="AP010968">
    <property type="protein sequence ID" value="BAJ27921.1"/>
    <property type="molecule type" value="Genomic_DNA"/>
</dbReference>
<organism evidence="2 3">
    <name type="scientific">Kitasatospora setae (strain ATCC 33774 / DSM 43861 / JCM 3304 / KCC A-0304 / NBRC 14216 / KM-6054)</name>
    <name type="common">Streptomyces setae</name>
    <dbReference type="NCBI Taxonomy" id="452652"/>
    <lineage>
        <taxon>Bacteria</taxon>
        <taxon>Bacillati</taxon>
        <taxon>Actinomycetota</taxon>
        <taxon>Actinomycetes</taxon>
        <taxon>Kitasatosporales</taxon>
        <taxon>Streptomycetaceae</taxon>
        <taxon>Kitasatospora</taxon>
    </lineage>
</organism>
<proteinExistence type="predicted"/>
<dbReference type="SUPFAM" id="SSF47336">
    <property type="entry name" value="ACP-like"/>
    <property type="match status" value="1"/>
</dbReference>
<evidence type="ECO:0000313" key="3">
    <source>
        <dbReference type="Proteomes" id="UP000007076"/>
    </source>
</evidence>
<dbReference type="PROSITE" id="PS50075">
    <property type="entry name" value="CARRIER"/>
    <property type="match status" value="1"/>
</dbReference>
<dbReference type="Proteomes" id="UP000007076">
    <property type="component" value="Chromosome"/>
</dbReference>
<keyword evidence="3" id="KW-1185">Reference proteome</keyword>